<keyword evidence="16" id="KW-1185">Reference proteome</keyword>
<dbReference type="EC" id="2.4.1.25" evidence="4 13"/>
<keyword evidence="7 13" id="KW-0808">Transferase</keyword>
<comment type="catalytic activity">
    <reaction evidence="1 13">
        <text>Transfers a segment of a (1-&gt;4)-alpha-D-glucan to a new position in an acceptor, which may be glucose or a (1-&gt;4)-alpha-D-glucan.</text>
        <dbReference type="EC" id="2.4.1.25"/>
    </reaction>
</comment>
<sequence>MAPRVTAGRPEPLGAEPDAFGLNIAVASTSAEAIFLCLFDDDDREYARVRLPGRTGNVFHGHLSGVGAGARYGLRAQGRFDPAAGHRFNPAKLLVDPYATRIDRPFRLDASLFDARAHGAASDEIDSAPFLAKAIVEAPDPFRAPRRTCVAWRDLVIYEMHVRGFTRRREDIPEAIRGTFAGLAHPASIGYLTRLGVTAVELLPIAAFIDERHLPPLGLTNYWGYNPIALLAPDPRLAPGGWAEIRQAVEALQAAGIAVILDVVLNHTGESDKLGPTVSLRGLDNAGYYRLKPDDKARYVNDAGCGNVLALERPLTLRLALDALRICAMRGGVDGFRYDLATTLGRRAGFDQDHPLFAAIAQDPWLRDLIHIAEPWDLGPGGYRLGAFPSYWGEWNDRARDDFRRFWRGDKGLVGALATRLAGSADIFAARHRPLSRSINFIAAHDGFTLADLVAYTVKRNETNGEDNKDGTNDNLSWNCGVEGPTLDADVTARRGGDIRALLATLFAARGTPMLAMGDELGRSQQGNNNAYAQDNERAWIDWAAADARLTNFVARLIRLRRATGALNAETPLAGAPVDASGVPDVEWLTAEGRPFAAKDWEDPDARALVASFYDPGDANPADGRGPSRAAVLINGAESAIDVRLPDPRDGHAWGVEIASADPDRAPGLFDGDRFALASRSVAILVERPLPADPRRRSGVADHVLDALCEAAGVSPHWFDVKGARHEVALDTKRALLASLGLAATSTSEVRAGLVALAEERELRPLPIAATLRRGEEQRLRLGGALADLERRMALTITIEDGATHRIEIAPDDGRRREIAAADGRKAHVREILLPDLPLGRHRVLSEEAPESPGHLAVVPGAAFLPKALQAGAHAYGVAAQLYALRRGSGDQGVGDFTTLRRLAEEAAAAGAATVGVNPFHALFLSDPERASPYHPSDRRFLDPLVIDAFGLPEALLTESVRAMIERMRPEAARLSAPQLVDHPAVAGLKTQLFRAAHAAFRDLLQDRPDDPLAADHAAFVRAGGETLRRFAIFTAIEESFGGALSKFPEALRSPDRPEVAAFAMARAEAVARATFLQWLADRQFAAAAKAARERGLGLGFYRDLAVGCAPDGVEAWAEQERLMQGVSIGAPPDLLGPNGQVWGLPPYDPRALAQEGFAGFGRLIAANMAHAGLLRIDHVMGLKRLFLVPEGAKASEGAYLACPFEDLLGQVALESWRAETAVVGEDLGTVPEGLRERLAAAQILSYRVLRFERDGAAFRPPERYPSLAVACVATHDLATLAGWWEGTDLTEAAQLGLLRDEPAAVAARADEKIALIDSLSEASILTQGLDPMAPLSDAGAAAIHAYVARSNAVLALVQVDDLALETVQVNMPGTDRERPNWRRKIRAPVEMLFALPSAKAILAEIRRWRD</sequence>
<dbReference type="NCBIfam" id="TIGR00217">
    <property type="entry name" value="malQ"/>
    <property type="match status" value="1"/>
</dbReference>
<keyword evidence="6 13" id="KW-0328">Glycosyltransferase</keyword>
<evidence type="ECO:0000259" key="14">
    <source>
        <dbReference type="SMART" id="SM00642"/>
    </source>
</evidence>
<evidence type="ECO:0000313" key="15">
    <source>
        <dbReference type="EMBL" id="WOJ90124.1"/>
    </source>
</evidence>
<dbReference type="CDD" id="cd11326">
    <property type="entry name" value="AmyAc_Glg_debranch"/>
    <property type="match status" value="1"/>
</dbReference>
<dbReference type="InterPro" id="IPR014756">
    <property type="entry name" value="Ig_E-set"/>
</dbReference>
<dbReference type="SMART" id="SM00642">
    <property type="entry name" value="Aamy"/>
    <property type="match status" value="1"/>
</dbReference>
<evidence type="ECO:0000256" key="1">
    <source>
        <dbReference type="ARBA" id="ARBA00000439"/>
    </source>
</evidence>
<name>A0ABZ0HUP3_9HYPH</name>
<evidence type="ECO:0000256" key="2">
    <source>
        <dbReference type="ARBA" id="ARBA00005684"/>
    </source>
</evidence>
<evidence type="ECO:0000256" key="12">
    <source>
        <dbReference type="ARBA" id="ARBA00031501"/>
    </source>
</evidence>
<dbReference type="CDD" id="cd02856">
    <property type="entry name" value="E_set_GDE_Isoamylase_N"/>
    <property type="match status" value="1"/>
</dbReference>
<keyword evidence="8" id="KW-0378">Hydrolase</keyword>
<evidence type="ECO:0000256" key="8">
    <source>
        <dbReference type="ARBA" id="ARBA00022801"/>
    </source>
</evidence>
<dbReference type="InterPro" id="IPR003385">
    <property type="entry name" value="Glyco_hydro_77"/>
</dbReference>
<evidence type="ECO:0000313" key="16">
    <source>
        <dbReference type="Proteomes" id="UP001626536"/>
    </source>
</evidence>
<keyword evidence="9 13" id="KW-0119">Carbohydrate metabolism</keyword>
<dbReference type="RefSeq" id="WP_407339571.1">
    <property type="nucleotide sequence ID" value="NZ_CP136862.1"/>
</dbReference>
<dbReference type="InterPro" id="IPR006047">
    <property type="entry name" value="GH13_cat_dom"/>
</dbReference>
<dbReference type="Pfam" id="PF02922">
    <property type="entry name" value="CBM_48"/>
    <property type="match status" value="1"/>
</dbReference>
<dbReference type="InterPro" id="IPR004193">
    <property type="entry name" value="Glyco_hydro_13_N"/>
</dbReference>
<evidence type="ECO:0000256" key="5">
    <source>
        <dbReference type="ARBA" id="ARBA00020295"/>
    </source>
</evidence>
<keyword evidence="10" id="KW-0326">Glycosidase</keyword>
<evidence type="ECO:0000256" key="3">
    <source>
        <dbReference type="ARBA" id="ARBA00008061"/>
    </source>
</evidence>
<evidence type="ECO:0000256" key="13">
    <source>
        <dbReference type="RuleBase" id="RU361207"/>
    </source>
</evidence>
<dbReference type="Proteomes" id="UP001626536">
    <property type="component" value="Chromosome"/>
</dbReference>
<feature type="domain" description="Glycosyl hydrolase family 13 catalytic" evidence="14">
    <location>
        <begin position="159"/>
        <end position="561"/>
    </location>
</feature>
<dbReference type="EMBL" id="CP136862">
    <property type="protein sequence ID" value="WOJ90124.1"/>
    <property type="molecule type" value="Genomic_DNA"/>
</dbReference>
<evidence type="ECO:0000256" key="9">
    <source>
        <dbReference type="ARBA" id="ARBA00023277"/>
    </source>
</evidence>
<comment type="similarity">
    <text evidence="2 13">Belongs to the disproportionating enzyme family.</text>
</comment>
<gene>
    <name evidence="15" type="primary">glgX</name>
    <name evidence="15" type="ORF">RZS28_02115</name>
</gene>
<evidence type="ECO:0000256" key="6">
    <source>
        <dbReference type="ARBA" id="ARBA00022676"/>
    </source>
</evidence>
<dbReference type="InterPro" id="IPR017853">
    <property type="entry name" value="GH"/>
</dbReference>
<evidence type="ECO:0000256" key="4">
    <source>
        <dbReference type="ARBA" id="ARBA00012560"/>
    </source>
</evidence>
<dbReference type="Gene3D" id="2.60.40.10">
    <property type="entry name" value="Immunoglobulins"/>
    <property type="match status" value="1"/>
</dbReference>
<dbReference type="PANTHER" id="PTHR43002">
    <property type="entry name" value="GLYCOGEN DEBRANCHING ENZYME"/>
    <property type="match status" value="1"/>
</dbReference>
<dbReference type="SUPFAM" id="SSF51011">
    <property type="entry name" value="Glycosyl hydrolase domain"/>
    <property type="match status" value="1"/>
</dbReference>
<dbReference type="NCBIfam" id="TIGR02100">
    <property type="entry name" value="glgX_debranch"/>
    <property type="match status" value="1"/>
</dbReference>
<protein>
    <recommendedName>
        <fullName evidence="5 13">4-alpha-glucanotransferase</fullName>
        <ecNumber evidence="4 13">2.4.1.25</ecNumber>
    </recommendedName>
    <alternativeName>
        <fullName evidence="11 13">Amylomaltase</fullName>
    </alternativeName>
    <alternativeName>
        <fullName evidence="12 13">Disproportionating enzyme</fullName>
    </alternativeName>
</protein>
<dbReference type="InterPro" id="IPR013780">
    <property type="entry name" value="Glyco_hydro_b"/>
</dbReference>
<evidence type="ECO:0000256" key="7">
    <source>
        <dbReference type="ARBA" id="ARBA00022679"/>
    </source>
</evidence>
<dbReference type="Gene3D" id="2.60.40.1180">
    <property type="entry name" value="Golgi alpha-mannosidase II"/>
    <property type="match status" value="1"/>
</dbReference>
<evidence type="ECO:0000256" key="10">
    <source>
        <dbReference type="ARBA" id="ARBA00023295"/>
    </source>
</evidence>
<dbReference type="InterPro" id="IPR044505">
    <property type="entry name" value="GlgX_Isoamylase_N_E_set"/>
</dbReference>
<reference evidence="15 16" key="1">
    <citation type="submission" date="2023-10" db="EMBL/GenBank/DDBJ databases">
        <title>Novel methanotroph of the genus Methylocapsa from a subarctic wetland.</title>
        <authorList>
            <person name="Belova S.E."/>
            <person name="Oshkin I.Y."/>
            <person name="Miroshnikov K."/>
            <person name="Dedysh S.N."/>
        </authorList>
    </citation>
    <scope>NUCLEOTIDE SEQUENCE [LARGE SCALE GENOMIC DNA]</scope>
    <source>
        <strain evidence="15 16">RX1</strain>
    </source>
</reference>
<evidence type="ECO:0000256" key="11">
    <source>
        <dbReference type="ARBA" id="ARBA00031423"/>
    </source>
</evidence>
<accession>A0ABZ0HUP3</accession>
<dbReference type="SUPFAM" id="SSF81296">
    <property type="entry name" value="E set domains"/>
    <property type="match status" value="1"/>
</dbReference>
<proteinExistence type="inferred from homology"/>
<dbReference type="SUPFAM" id="SSF51445">
    <property type="entry name" value="(Trans)glycosidases"/>
    <property type="match status" value="2"/>
</dbReference>
<dbReference type="Gene3D" id="3.20.20.80">
    <property type="entry name" value="Glycosidases"/>
    <property type="match status" value="2"/>
</dbReference>
<dbReference type="Pfam" id="PF02446">
    <property type="entry name" value="Glyco_hydro_77"/>
    <property type="match status" value="1"/>
</dbReference>
<dbReference type="InterPro" id="IPR013783">
    <property type="entry name" value="Ig-like_fold"/>
</dbReference>
<comment type="similarity">
    <text evidence="3">Belongs to the glycosyl hydrolase 13 family.</text>
</comment>
<dbReference type="InterPro" id="IPR011837">
    <property type="entry name" value="Glycogen_debranch_GlgX"/>
</dbReference>
<organism evidence="15 16">
    <name type="scientific">Methylocapsa polymorpha</name>
    <dbReference type="NCBI Taxonomy" id="3080828"/>
    <lineage>
        <taxon>Bacteria</taxon>
        <taxon>Pseudomonadati</taxon>
        <taxon>Pseudomonadota</taxon>
        <taxon>Alphaproteobacteria</taxon>
        <taxon>Hyphomicrobiales</taxon>
        <taxon>Beijerinckiaceae</taxon>
        <taxon>Methylocapsa</taxon>
    </lineage>
</organism>